<dbReference type="Proteomes" id="UP001218218">
    <property type="component" value="Unassembled WGS sequence"/>
</dbReference>
<evidence type="ECO:0000256" key="1">
    <source>
        <dbReference type="SAM" id="MobiDB-lite"/>
    </source>
</evidence>
<dbReference type="InterPro" id="IPR016024">
    <property type="entry name" value="ARM-type_fold"/>
</dbReference>
<evidence type="ECO:0000313" key="3">
    <source>
        <dbReference type="EMBL" id="KAJ7367101.1"/>
    </source>
</evidence>
<evidence type="ECO:0000259" key="2">
    <source>
        <dbReference type="Pfam" id="PF12231"/>
    </source>
</evidence>
<feature type="region of interest" description="Disordered" evidence="1">
    <location>
        <begin position="1205"/>
        <end position="1242"/>
    </location>
</feature>
<feature type="compositionally biased region" description="Polar residues" evidence="1">
    <location>
        <begin position="1097"/>
        <end position="1114"/>
    </location>
</feature>
<reference evidence="3" key="1">
    <citation type="submission" date="2023-03" db="EMBL/GenBank/DDBJ databases">
        <title>Massive genome expansion in bonnet fungi (Mycena s.s.) driven by repeated elements and novel gene families across ecological guilds.</title>
        <authorList>
            <consortium name="Lawrence Berkeley National Laboratory"/>
            <person name="Harder C.B."/>
            <person name="Miyauchi S."/>
            <person name="Viragh M."/>
            <person name="Kuo A."/>
            <person name="Thoen E."/>
            <person name="Andreopoulos B."/>
            <person name="Lu D."/>
            <person name="Skrede I."/>
            <person name="Drula E."/>
            <person name="Henrissat B."/>
            <person name="Morin E."/>
            <person name="Kohler A."/>
            <person name="Barry K."/>
            <person name="LaButti K."/>
            <person name="Morin E."/>
            <person name="Salamov A."/>
            <person name="Lipzen A."/>
            <person name="Mereny Z."/>
            <person name="Hegedus B."/>
            <person name="Baldrian P."/>
            <person name="Stursova M."/>
            <person name="Weitz H."/>
            <person name="Taylor A."/>
            <person name="Grigoriev I.V."/>
            <person name="Nagy L.G."/>
            <person name="Martin F."/>
            <person name="Kauserud H."/>
        </authorList>
    </citation>
    <scope>NUCLEOTIDE SEQUENCE</scope>
    <source>
        <strain evidence="3">CBHHK002</strain>
    </source>
</reference>
<feature type="domain" description="Telomere-associated protein Rif1 N-terminal" evidence="2">
    <location>
        <begin position="132"/>
        <end position="397"/>
    </location>
</feature>
<comment type="caution">
    <text evidence="3">The sequence shown here is derived from an EMBL/GenBank/DDBJ whole genome shotgun (WGS) entry which is preliminary data.</text>
</comment>
<proteinExistence type="predicted"/>
<feature type="compositionally biased region" description="Pro residues" evidence="1">
    <location>
        <begin position="1217"/>
        <end position="1228"/>
    </location>
</feature>
<sequence>MPPGTKPPSNPVDDALDCPAYFMSPVETLLESTGPNADDISLHDLVEAYNTFSLRIRAQIRAILKAESTPTALVPLKECSHQMAEALRRDLKRTREEPWTHSRRTSFAQDSFQTIPELDEEEIRVARDLALLSHQVLRFLSDIFTFPPLYSIFSINDLESILRELLVLGSAPRIPGPTSRRTWTLAVWIISVQNLPSEVLSPAKGQVVYVLRRALEGEIGKDQAKLDSLQASTRLLKQHPSLFITPLSAVLPCILQHLIADSSIIRLQAVNALGRFALAKINTLSTAANSCHPSISVTLTAFINTQTSKLKSIQSQLRLRNLLTAALTARNPSHPADSPFWAVQLLASFVVLLGDSVFSNPRALKLILQSLEQVAVHKQKLVTALHPYVWKCLVWVFSRLPIHTGDGEDVRDPVFQTLKQDLRGGIGLALILSLLGSAPNDESCDTTDSVAKVLDVVKDMVSYDNPLVRAKGVALLTQLLYAPTLPSVPAGAQTTIWTPQLFDGSLVQSKRDGVITTIRTLPRLDPSQVRQLADAEILAHWDALAALWVQATHISLEREFDGLKLGAPYLSMPEYKQHLLHGWQSLLLMPADLTQGYAHLTTEEPFISNIATLVCAFIVRTETADVDTDAEVQRLVLVRRMWHTMTNVFQRGWLAWPAETVLGAVLKHGYDLADTRIRNAWAELCADLLSLGLPSAVGVVRAQSEAQMPAEVQRQLWILVVRSVQTADAPVPWMDLAYLLAIPFGAWTMTEAEVEMWETLLRTSIARDNSVQPTVFMEQVFENIKDVSRLSESPHQFLTLLSHVDLNDSSQLPQAIITTVDKVVGDLYPRHVLAPTSLEIIRQLRTVILSAPCVFALPLLLALQDSICKWLEDDENVLAGDIRNEVTQCLFLTPLSTISDLEPTGPNLVALSRFLATVADANGFESFWRVTYHGRDEFYHLYPENIKTSLKAFTDVFGGSLAADLSLENHSQMESSVVLDSQPSQVMSSSSFDYYADESKYHPFEADTIGLGDTGFMDVDADIQENSASTARPSSPPPSLHLTPIPTPARAISSAALDQLQDYSSRLDGFSRMDESSVLSIMDDNGSAHSSAAVHRNTPQVPSQASHHTITPSESSKRRAEVDGFPSSSIKRRKISPQPSFRESANAIAGPSRRAVAGESISEPVTRRASLVLSDHALSQPVLSRKRKGKRRLVLDYVEVPTCEESRRRRQECSLPTPSPSLRPPPPGQRRAPDHAEEEDYASWEASLSLAEVKEAQEAFGGGRSMDPASDDGSRSQSHSMDVDQPRPNFFPSPSPSRRSQTAPIPPREKHPSPLRRSKTSAGLDALERAYAAVADDASQIPVQDLVQATRLAHEIGAKLNEQSARRLMNG</sequence>
<keyword evidence="4" id="KW-1185">Reference proteome</keyword>
<accession>A0AAD7F5L7</accession>
<protein>
    <recommendedName>
        <fullName evidence="2">Telomere-associated protein Rif1 N-terminal domain-containing protein</fullName>
    </recommendedName>
</protein>
<feature type="region of interest" description="Disordered" evidence="1">
    <location>
        <begin position="1082"/>
        <end position="1163"/>
    </location>
</feature>
<feature type="region of interest" description="Disordered" evidence="1">
    <location>
        <begin position="1025"/>
        <end position="1046"/>
    </location>
</feature>
<organism evidence="3 4">
    <name type="scientific">Mycena albidolilacea</name>
    <dbReference type="NCBI Taxonomy" id="1033008"/>
    <lineage>
        <taxon>Eukaryota</taxon>
        <taxon>Fungi</taxon>
        <taxon>Dikarya</taxon>
        <taxon>Basidiomycota</taxon>
        <taxon>Agaricomycotina</taxon>
        <taxon>Agaricomycetes</taxon>
        <taxon>Agaricomycetidae</taxon>
        <taxon>Agaricales</taxon>
        <taxon>Marasmiineae</taxon>
        <taxon>Mycenaceae</taxon>
        <taxon>Mycena</taxon>
    </lineage>
</organism>
<dbReference type="SUPFAM" id="SSF48371">
    <property type="entry name" value="ARM repeat"/>
    <property type="match status" value="1"/>
</dbReference>
<gene>
    <name evidence="3" type="ORF">DFH08DRAFT_949090</name>
</gene>
<dbReference type="EMBL" id="JARIHO010000002">
    <property type="protein sequence ID" value="KAJ7367101.1"/>
    <property type="molecule type" value="Genomic_DNA"/>
</dbReference>
<feature type="region of interest" description="Disordered" evidence="1">
    <location>
        <begin position="1258"/>
        <end position="1323"/>
    </location>
</feature>
<evidence type="ECO:0000313" key="4">
    <source>
        <dbReference type="Proteomes" id="UP001218218"/>
    </source>
</evidence>
<dbReference type="InterPro" id="IPR022031">
    <property type="entry name" value="Rif1_N"/>
</dbReference>
<name>A0AAD7F5L7_9AGAR</name>
<dbReference type="Pfam" id="PF12231">
    <property type="entry name" value="Rif1_N"/>
    <property type="match status" value="1"/>
</dbReference>